<dbReference type="InterPro" id="IPR010697">
    <property type="entry name" value="YspA"/>
</dbReference>
<dbReference type="EMBL" id="LFZW01000001">
    <property type="protein sequence ID" value="KMY50566.1"/>
    <property type="molecule type" value="Genomic_DNA"/>
</dbReference>
<dbReference type="PIRSF" id="PIRSF021290">
    <property type="entry name" value="DUF1273"/>
    <property type="match status" value="1"/>
</dbReference>
<comment type="caution">
    <text evidence="2">The sequence shown here is derived from an EMBL/GenBank/DDBJ whole genome shotgun (WGS) entry which is preliminary data.</text>
</comment>
<dbReference type="PANTHER" id="PTHR38440">
    <property type="entry name" value="UPF0398 PROTEIN YPSA"/>
    <property type="match status" value="1"/>
</dbReference>
<dbReference type="PATRIC" id="fig|1679170.3.peg.3307"/>
<comment type="similarity">
    <text evidence="1">Belongs to the UPF0398 family.</text>
</comment>
<accession>A0A0K9GVB3</accession>
<evidence type="ECO:0000313" key="3">
    <source>
        <dbReference type="Proteomes" id="UP000037146"/>
    </source>
</evidence>
<dbReference type="Proteomes" id="UP000037146">
    <property type="component" value="Unassembled WGS sequence"/>
</dbReference>
<proteinExistence type="inferred from homology"/>
<name>A0A0K9GVB3_9BACI</name>
<dbReference type="SUPFAM" id="SSF102405">
    <property type="entry name" value="MCP/YpsA-like"/>
    <property type="match status" value="1"/>
</dbReference>
<dbReference type="Gene3D" id="3.40.50.450">
    <property type="match status" value="1"/>
</dbReference>
<dbReference type="NCBIfam" id="NF010181">
    <property type="entry name" value="PRK13660.1"/>
    <property type="match status" value="1"/>
</dbReference>
<protein>
    <recommendedName>
        <fullName evidence="1">UPF0398 protein AC625_14495</fullName>
    </recommendedName>
</protein>
<evidence type="ECO:0000256" key="1">
    <source>
        <dbReference type="HAMAP-Rule" id="MF_01575"/>
    </source>
</evidence>
<reference evidence="3" key="1">
    <citation type="submission" date="2015-07" db="EMBL/GenBank/DDBJ databases">
        <title>Genome sequencing project for genomic taxonomy and phylogenomics of Bacillus-like bacteria.</title>
        <authorList>
            <person name="Liu B."/>
            <person name="Wang J."/>
            <person name="Zhu Y."/>
            <person name="Liu G."/>
            <person name="Chen Q."/>
            <person name="Chen Z."/>
            <person name="Lan J."/>
            <person name="Che J."/>
            <person name="Ge C."/>
            <person name="Shi H."/>
            <person name="Pan Z."/>
            <person name="Liu X."/>
        </authorList>
    </citation>
    <scope>NUCLEOTIDE SEQUENCE [LARGE SCALE GENOMIC DNA]</scope>
    <source>
        <strain evidence="3">FJAT-27997</strain>
    </source>
</reference>
<dbReference type="STRING" id="1679170.AC625_14495"/>
<dbReference type="RefSeq" id="WP_049681918.1">
    <property type="nucleotide sequence ID" value="NZ_LFZW01000001.1"/>
</dbReference>
<dbReference type="Pfam" id="PF06908">
    <property type="entry name" value="YpsA"/>
    <property type="match status" value="1"/>
</dbReference>
<keyword evidence="3" id="KW-1185">Reference proteome</keyword>
<dbReference type="PANTHER" id="PTHR38440:SF1">
    <property type="entry name" value="UPF0398 PROTEIN SPR0331"/>
    <property type="match status" value="1"/>
</dbReference>
<organism evidence="2 3">
    <name type="scientific">Peribacillus loiseleuriae</name>
    <dbReference type="NCBI Taxonomy" id="1679170"/>
    <lineage>
        <taxon>Bacteria</taxon>
        <taxon>Bacillati</taxon>
        <taxon>Bacillota</taxon>
        <taxon>Bacilli</taxon>
        <taxon>Bacillales</taxon>
        <taxon>Bacillaceae</taxon>
        <taxon>Peribacillus</taxon>
    </lineage>
</organism>
<dbReference type="OrthoDB" id="2301957at2"/>
<gene>
    <name evidence="2" type="ORF">AC625_14495</name>
</gene>
<dbReference type="HAMAP" id="MF_01575">
    <property type="entry name" value="UPF0398"/>
    <property type="match status" value="1"/>
</dbReference>
<sequence length="181" mass="21317">MKVLYITGYKAYEYGIFKKDHQGIKYIKKVLKQRLLSFIDEGLEWVIISGQLGTELWAAEVVFECQQEYAVKLAVITPYLNQEESWNEENREFYQSIIAKADLVESIYKSPYEGPSQLKMKNVFMVRKSDGMMIIYDEEKEGSPKFAMAEAKKYRLDYDYSIYPITFDDLEQIATEEQWSD</sequence>
<evidence type="ECO:0000313" key="2">
    <source>
        <dbReference type="EMBL" id="KMY50566.1"/>
    </source>
</evidence>
<dbReference type="AlphaFoldDB" id="A0A0K9GVB3"/>